<proteinExistence type="predicted"/>
<evidence type="ECO:0000313" key="1">
    <source>
        <dbReference type="EMBL" id="KAJ8029085.1"/>
    </source>
</evidence>
<sequence>MTVVARPVQAKISPRDAKPNSSNFLRLSYESHWLAEGLSTSCQVIPQFALWKSTLNMKMSLLYSS</sequence>
<dbReference type="Proteomes" id="UP001152320">
    <property type="component" value="Chromosome 14"/>
</dbReference>
<name>A0A9Q1H1F3_HOLLE</name>
<dbReference type="EMBL" id="JAIZAY010000014">
    <property type="protein sequence ID" value="KAJ8029085.1"/>
    <property type="molecule type" value="Genomic_DNA"/>
</dbReference>
<organism evidence="1 2">
    <name type="scientific">Holothuria leucospilota</name>
    <name type="common">Black long sea cucumber</name>
    <name type="synonym">Mertensiothuria leucospilota</name>
    <dbReference type="NCBI Taxonomy" id="206669"/>
    <lineage>
        <taxon>Eukaryota</taxon>
        <taxon>Metazoa</taxon>
        <taxon>Echinodermata</taxon>
        <taxon>Eleutherozoa</taxon>
        <taxon>Echinozoa</taxon>
        <taxon>Holothuroidea</taxon>
        <taxon>Aspidochirotacea</taxon>
        <taxon>Aspidochirotida</taxon>
        <taxon>Holothuriidae</taxon>
        <taxon>Holothuria</taxon>
    </lineage>
</organism>
<reference evidence="1" key="1">
    <citation type="submission" date="2021-10" db="EMBL/GenBank/DDBJ databases">
        <title>Tropical sea cucumber genome reveals ecological adaptation and Cuvierian tubules defense mechanism.</title>
        <authorList>
            <person name="Chen T."/>
        </authorList>
    </citation>
    <scope>NUCLEOTIDE SEQUENCE</scope>
    <source>
        <strain evidence="1">Nanhai2018</strain>
        <tissue evidence="1">Muscle</tissue>
    </source>
</reference>
<dbReference type="AlphaFoldDB" id="A0A9Q1H1F3"/>
<gene>
    <name evidence="1" type="ORF">HOLleu_28398</name>
</gene>
<accession>A0A9Q1H1F3</accession>
<keyword evidence="2" id="KW-1185">Reference proteome</keyword>
<evidence type="ECO:0000313" key="2">
    <source>
        <dbReference type="Proteomes" id="UP001152320"/>
    </source>
</evidence>
<comment type="caution">
    <text evidence="1">The sequence shown here is derived from an EMBL/GenBank/DDBJ whole genome shotgun (WGS) entry which is preliminary data.</text>
</comment>
<protein>
    <submittedName>
        <fullName evidence="1">Uncharacterized protein</fullName>
    </submittedName>
</protein>